<proteinExistence type="predicted"/>
<reference evidence="2 4" key="2">
    <citation type="submission" date="2018-04" db="EMBL/GenBank/DDBJ databases">
        <title>Draft genome sequence of Pseudomonas syringae pv. actinidiae biovar 3 strains isolated from kiwifruit in Kagawa prefecture.</title>
        <authorList>
            <person name="Tabuchi M."/>
            <person name="Saito M."/>
            <person name="Fujiwara S."/>
            <person name="Sasa N."/>
            <person name="Akimitsu K."/>
            <person name="Gomi K."/>
            <person name="Konishi-Sugita S."/>
            <person name="Hamano K."/>
            <person name="Kataoka I."/>
        </authorList>
    </citation>
    <scope>NUCLEOTIDE SEQUENCE [LARGE SCALE GENOMIC DNA]</scope>
    <source>
        <strain evidence="2 4">MAFF212211</strain>
    </source>
</reference>
<dbReference type="Proteomes" id="UP000248291">
    <property type="component" value="Unassembled WGS sequence"/>
</dbReference>
<dbReference type="EMBL" id="BGKA01000067">
    <property type="protein sequence ID" value="GBH15925.1"/>
    <property type="molecule type" value="Genomic_DNA"/>
</dbReference>
<evidence type="ECO:0000313" key="4">
    <source>
        <dbReference type="Proteomes" id="UP000248291"/>
    </source>
</evidence>
<dbReference type="EMBL" id="BGJZ01000094">
    <property type="protein sequence ID" value="GBH08478.1"/>
    <property type="molecule type" value="Genomic_DNA"/>
</dbReference>
<comment type="caution">
    <text evidence="1">The sequence shown here is derived from an EMBL/GenBank/DDBJ whole genome shotgun (WGS) entry which is preliminary data.</text>
</comment>
<evidence type="ECO:0000313" key="1">
    <source>
        <dbReference type="EMBL" id="GBH08478.1"/>
    </source>
</evidence>
<name>A0A2V0QD89_PSESF</name>
<protein>
    <submittedName>
        <fullName evidence="1">Anaerobic selenocysteine-containing dehydrogenase</fullName>
    </submittedName>
</protein>
<evidence type="ECO:0000313" key="3">
    <source>
        <dbReference type="Proteomes" id="UP000247480"/>
    </source>
</evidence>
<sequence length="44" mass="5100">MSFSARRKPWREVARQTLKRGAEEDLQMGVLHGQMIKLATTRSK</sequence>
<dbReference type="Proteomes" id="UP000247480">
    <property type="component" value="Unassembled WGS sequence"/>
</dbReference>
<accession>A0A2V0QD89</accession>
<dbReference type="AlphaFoldDB" id="A0A2V0QD89"/>
<gene>
    <name evidence="1" type="ORF">KPSA1_01853</name>
    <name evidence="2" type="ORF">KPSA3_01858</name>
</gene>
<reference evidence="1 3" key="1">
    <citation type="submission" date="2018-04" db="EMBL/GenBank/DDBJ databases">
        <title>Draft genome sequence of Pseudomonas syringae pv. actinidiae biovar 1 strains isolated from kiwifruit in Kagawa prefecture.</title>
        <authorList>
            <person name="Tabuchi M."/>
            <person name="Saito M."/>
            <person name="Fujiwara S."/>
            <person name="Sasa N."/>
            <person name="Akimitsu K."/>
            <person name="Gomi K."/>
            <person name="Konishi-Sugita S."/>
            <person name="Hamano K."/>
            <person name="Kataoka I."/>
        </authorList>
    </citation>
    <scope>NUCLEOTIDE SEQUENCE [LARGE SCALE GENOMIC DNA]</scope>
    <source>
        <strain evidence="1 3">MAFF212206</strain>
    </source>
</reference>
<organism evidence="1 3">
    <name type="scientific">Pseudomonas syringae pv. actinidiae</name>
    <dbReference type="NCBI Taxonomy" id="103796"/>
    <lineage>
        <taxon>Bacteria</taxon>
        <taxon>Pseudomonadati</taxon>
        <taxon>Pseudomonadota</taxon>
        <taxon>Gammaproteobacteria</taxon>
        <taxon>Pseudomonadales</taxon>
        <taxon>Pseudomonadaceae</taxon>
        <taxon>Pseudomonas</taxon>
        <taxon>Pseudomonas syringae</taxon>
    </lineage>
</organism>
<evidence type="ECO:0000313" key="2">
    <source>
        <dbReference type="EMBL" id="GBH15925.1"/>
    </source>
</evidence>